<dbReference type="GO" id="GO:0052621">
    <property type="term" value="F:diguanylate cyclase activity"/>
    <property type="evidence" value="ECO:0007669"/>
    <property type="project" value="UniProtKB-EC"/>
</dbReference>
<dbReference type="SUPFAM" id="SSF55073">
    <property type="entry name" value="Nucleotide cyclase"/>
    <property type="match status" value="1"/>
</dbReference>
<dbReference type="AlphaFoldDB" id="A0A2U2DHA5"/>
<dbReference type="Proteomes" id="UP000245252">
    <property type="component" value="Unassembled WGS sequence"/>
</dbReference>
<dbReference type="InterPro" id="IPR050469">
    <property type="entry name" value="Diguanylate_Cyclase"/>
</dbReference>
<dbReference type="EC" id="2.7.7.65" evidence="1"/>
<keyword evidence="3" id="KW-0472">Membrane</keyword>
<feature type="domain" description="GGDEF" evidence="4">
    <location>
        <begin position="391"/>
        <end position="527"/>
    </location>
</feature>
<dbReference type="EMBL" id="QFBC01000021">
    <property type="protein sequence ID" value="PWE52705.1"/>
    <property type="molecule type" value="Genomic_DNA"/>
</dbReference>
<dbReference type="NCBIfam" id="TIGR00254">
    <property type="entry name" value="GGDEF"/>
    <property type="match status" value="1"/>
</dbReference>
<accession>A0A2U2DHA5</accession>
<evidence type="ECO:0000256" key="2">
    <source>
        <dbReference type="ARBA" id="ARBA00034247"/>
    </source>
</evidence>
<name>A0A2U2DHA5_9HYPH</name>
<comment type="caution">
    <text evidence="5">The sequence shown here is derived from an EMBL/GenBank/DDBJ whole genome shotgun (WGS) entry which is preliminary data.</text>
</comment>
<comment type="catalytic activity">
    <reaction evidence="2">
        <text>2 GTP = 3',3'-c-di-GMP + 2 diphosphate</text>
        <dbReference type="Rhea" id="RHEA:24898"/>
        <dbReference type="ChEBI" id="CHEBI:33019"/>
        <dbReference type="ChEBI" id="CHEBI:37565"/>
        <dbReference type="ChEBI" id="CHEBI:58805"/>
        <dbReference type="EC" id="2.7.7.65"/>
    </reaction>
</comment>
<evidence type="ECO:0000313" key="6">
    <source>
        <dbReference type="Proteomes" id="UP000245252"/>
    </source>
</evidence>
<evidence type="ECO:0000256" key="1">
    <source>
        <dbReference type="ARBA" id="ARBA00012528"/>
    </source>
</evidence>
<dbReference type="CDD" id="cd01949">
    <property type="entry name" value="GGDEF"/>
    <property type="match status" value="1"/>
</dbReference>
<feature type="transmembrane region" description="Helical" evidence="3">
    <location>
        <begin position="20"/>
        <end position="39"/>
    </location>
</feature>
<dbReference type="PANTHER" id="PTHR45138:SF9">
    <property type="entry name" value="DIGUANYLATE CYCLASE DGCM-RELATED"/>
    <property type="match status" value="1"/>
</dbReference>
<dbReference type="SMART" id="SM00267">
    <property type="entry name" value="GGDEF"/>
    <property type="match status" value="1"/>
</dbReference>
<dbReference type="InterPro" id="IPR013587">
    <property type="entry name" value="Nitrate/nitrite_sensing"/>
</dbReference>
<gene>
    <name evidence="5" type="ORF">DEM27_29465</name>
</gene>
<sequence>MQLSYRRKPFMNLTTIKNVVMAAIFLPSLFMLIGSIAVVRTSYLEYLALDEDKHYADLLSQAGSIAASALPQEARTTIAYLADDSPRTTSAMHEARMAMDQARQDFYFAVSDAVIVDDRLEQLLESWKETHQNILAFRAKVDAGEASVREIIGAYRPSALIQLEVVDFLGTRITDRTLLHKSVEFFNILTTHQGGLVTNFLVRRSLAENGLDVADRDALATAQALHRAGISQLRYHTDTPVINDIMAFEQSETGKKIERFAQAVLANVLPLAHDSVNEWDKLQKVRFDFWRAKIGEEIADIRKSGDDLAARARLHLMLVLGISVTLLVLVAVVIILAARGVNLVGRLTREREILINELRSAAQTDLLTGLYNRRGFEQAAVTILSQAVGLRWVSIVLFDLDHFKQVNDAHGHDAGDVVLKEIALVARRNFRNFDLLVRHGGEEFLALLPDCTIEEASRIAEKVRIAIEAAEIALPNSEKLKISASFGCAGREEKSGRHVLEPLIKRADLALYAAKLPGRNRVVADAFIPDNQDRSRKRMA</sequence>
<reference evidence="5 6" key="1">
    <citation type="submission" date="2018-05" db="EMBL/GenBank/DDBJ databases">
        <title>The draft genome of strain NS-104.</title>
        <authorList>
            <person name="Hang P."/>
            <person name="Jiang J."/>
        </authorList>
    </citation>
    <scope>NUCLEOTIDE SEQUENCE [LARGE SCALE GENOMIC DNA]</scope>
    <source>
        <strain evidence="5 6">NS-104</strain>
    </source>
</reference>
<evidence type="ECO:0000256" key="3">
    <source>
        <dbReference type="SAM" id="Phobius"/>
    </source>
</evidence>
<dbReference type="Gene3D" id="3.30.70.270">
    <property type="match status" value="1"/>
</dbReference>
<evidence type="ECO:0000259" key="4">
    <source>
        <dbReference type="PROSITE" id="PS50887"/>
    </source>
</evidence>
<dbReference type="OrthoDB" id="9812260at2"/>
<organism evidence="5 6">
    <name type="scientific">Metarhizobium album</name>
    <dbReference type="NCBI Taxonomy" id="2182425"/>
    <lineage>
        <taxon>Bacteria</taxon>
        <taxon>Pseudomonadati</taxon>
        <taxon>Pseudomonadota</taxon>
        <taxon>Alphaproteobacteria</taxon>
        <taxon>Hyphomicrobiales</taxon>
        <taxon>Rhizobiaceae</taxon>
        <taxon>Metarhizobium</taxon>
    </lineage>
</organism>
<evidence type="ECO:0000313" key="5">
    <source>
        <dbReference type="EMBL" id="PWE52705.1"/>
    </source>
</evidence>
<feature type="transmembrane region" description="Helical" evidence="3">
    <location>
        <begin position="316"/>
        <end position="338"/>
    </location>
</feature>
<dbReference type="PANTHER" id="PTHR45138">
    <property type="entry name" value="REGULATORY COMPONENTS OF SENSORY TRANSDUCTION SYSTEM"/>
    <property type="match status" value="1"/>
</dbReference>
<dbReference type="InterPro" id="IPR043128">
    <property type="entry name" value="Rev_trsase/Diguanyl_cyclase"/>
</dbReference>
<dbReference type="Pfam" id="PF00990">
    <property type="entry name" value="GGDEF"/>
    <property type="match status" value="1"/>
</dbReference>
<proteinExistence type="predicted"/>
<keyword evidence="6" id="KW-1185">Reference proteome</keyword>
<dbReference type="PROSITE" id="PS50887">
    <property type="entry name" value="GGDEF"/>
    <property type="match status" value="1"/>
</dbReference>
<dbReference type="InterPro" id="IPR029787">
    <property type="entry name" value="Nucleotide_cyclase"/>
</dbReference>
<keyword evidence="3" id="KW-1133">Transmembrane helix</keyword>
<keyword evidence="3" id="KW-0812">Transmembrane</keyword>
<dbReference type="FunFam" id="3.30.70.270:FF:000001">
    <property type="entry name" value="Diguanylate cyclase domain protein"/>
    <property type="match status" value="1"/>
</dbReference>
<dbReference type="InterPro" id="IPR000160">
    <property type="entry name" value="GGDEF_dom"/>
</dbReference>
<dbReference type="Pfam" id="PF08376">
    <property type="entry name" value="NIT"/>
    <property type="match status" value="1"/>
</dbReference>
<protein>
    <recommendedName>
        <fullName evidence="1">diguanylate cyclase</fullName>
        <ecNumber evidence="1">2.7.7.65</ecNumber>
    </recommendedName>
</protein>